<comment type="caution">
    <text evidence="3">The sequence shown here is derived from an EMBL/GenBank/DDBJ whole genome shotgun (WGS) entry which is preliminary data.</text>
</comment>
<dbReference type="SUPFAM" id="SSF53474">
    <property type="entry name" value="alpha/beta-Hydrolases"/>
    <property type="match status" value="1"/>
</dbReference>
<organism evidence="3 4">
    <name type="scientific">Trinickia terrae</name>
    <dbReference type="NCBI Taxonomy" id="2571161"/>
    <lineage>
        <taxon>Bacteria</taxon>
        <taxon>Pseudomonadati</taxon>
        <taxon>Pseudomonadota</taxon>
        <taxon>Betaproteobacteria</taxon>
        <taxon>Burkholderiales</taxon>
        <taxon>Burkholderiaceae</taxon>
        <taxon>Trinickia</taxon>
    </lineage>
</organism>
<gene>
    <name evidence="3" type="ORF">FAZ69_17475</name>
</gene>
<dbReference type="EMBL" id="SWJE01000008">
    <property type="protein sequence ID" value="TKC88040.1"/>
    <property type="molecule type" value="Genomic_DNA"/>
</dbReference>
<feature type="signal peptide" evidence="1">
    <location>
        <begin position="1"/>
        <end position="27"/>
    </location>
</feature>
<protein>
    <submittedName>
        <fullName evidence="3">Triacylglycerol lipase</fullName>
    </submittedName>
</protein>
<dbReference type="Gene3D" id="3.40.50.1820">
    <property type="entry name" value="alpha/beta hydrolase"/>
    <property type="match status" value="1"/>
</dbReference>
<evidence type="ECO:0000313" key="4">
    <source>
        <dbReference type="Proteomes" id="UP000305539"/>
    </source>
</evidence>
<dbReference type="Proteomes" id="UP000305539">
    <property type="component" value="Unassembled WGS sequence"/>
</dbReference>
<feature type="chain" id="PRO_5020979545" evidence="1">
    <location>
        <begin position="28"/>
        <end position="393"/>
    </location>
</feature>
<proteinExistence type="predicted"/>
<reference evidence="3 4" key="1">
    <citation type="submission" date="2019-04" db="EMBL/GenBank/DDBJ databases">
        <title>Trinickia sp. 7GSK02, isolated from subtropical forest soil.</title>
        <authorList>
            <person name="Gao Z.-H."/>
            <person name="Qiu L.-H."/>
        </authorList>
    </citation>
    <scope>NUCLEOTIDE SEQUENCE [LARGE SCALE GENOMIC DNA]</scope>
    <source>
        <strain evidence="3 4">7GSK02</strain>
    </source>
</reference>
<evidence type="ECO:0000256" key="1">
    <source>
        <dbReference type="SAM" id="SignalP"/>
    </source>
</evidence>
<keyword evidence="1" id="KW-0732">Signal</keyword>
<keyword evidence="4" id="KW-1185">Reference proteome</keyword>
<sequence length="393" mass="41104">MAYSKVIQAAALAACVGAIMLSKPSFAANAPVSSTSQYAQTKYPVILVPGVGGAGSFSGGALSTVQVALNALLKQVGISITLPDQSVDYFYGFKDQLERDGAKVYVANLESFNSDNAKQVIIPGLIEPRVGRGEQLLAYVRSVMTQTGAAKVNLIGHDQGGMTARYVASVAPSLVASVTTIGTPNKGTELLDQAVNLINNDPKAADATLTALNLAGMGISAANGTANLYTPFQNAKAMLQQMTTSGAASFNQTFPSQGLSTANCQTGAATASVDGNVQRMYSWTGAAMQPAWSWAGYKIITDKSLSWFLDSALWTDPSTLPLEASGLLLSNLASGANDGFVTTCSAMYGQVIGTYKWNHLDEINQLLGIRGGNAEDPVAVMRTHLNRLKNDGV</sequence>
<dbReference type="InterPro" id="IPR029058">
    <property type="entry name" value="AB_hydrolase_fold"/>
</dbReference>
<dbReference type="RefSeq" id="WP_136896304.1">
    <property type="nucleotide sequence ID" value="NZ_SWJE01000008.1"/>
</dbReference>
<accession>A0A4V5PKH7</accession>
<dbReference type="InterPro" id="IPR000073">
    <property type="entry name" value="AB_hydrolase_1"/>
</dbReference>
<dbReference type="AlphaFoldDB" id="A0A4V5PKH7"/>
<dbReference type="OrthoDB" id="2004167at2"/>
<dbReference type="Pfam" id="PF00561">
    <property type="entry name" value="Abhydrolase_1"/>
    <property type="match status" value="1"/>
</dbReference>
<name>A0A4V5PKH7_9BURK</name>
<evidence type="ECO:0000259" key="2">
    <source>
        <dbReference type="Pfam" id="PF00561"/>
    </source>
</evidence>
<evidence type="ECO:0000313" key="3">
    <source>
        <dbReference type="EMBL" id="TKC88040.1"/>
    </source>
</evidence>
<feature type="domain" description="AB hydrolase-1" evidence="2">
    <location>
        <begin position="81"/>
        <end position="262"/>
    </location>
</feature>